<proteinExistence type="predicted"/>
<evidence type="ECO:0000256" key="1">
    <source>
        <dbReference type="SAM" id="SignalP"/>
    </source>
</evidence>
<feature type="chain" id="PRO_5030807787" evidence="1">
    <location>
        <begin position="34"/>
        <end position="204"/>
    </location>
</feature>
<name>A0A7U7ERF9_9GAMM</name>
<protein>
    <submittedName>
        <fullName evidence="2">Uncharacterized protein</fullName>
    </submittedName>
</protein>
<accession>A0A7U7ERF9</accession>
<dbReference type="EMBL" id="CAJFCI010000077">
    <property type="protein sequence ID" value="CAD5109774.1"/>
    <property type="molecule type" value="Genomic_DNA"/>
</dbReference>
<evidence type="ECO:0000313" key="2">
    <source>
        <dbReference type="EMBL" id="CAD5109774.1"/>
    </source>
</evidence>
<organism evidence="2 3">
    <name type="scientific">Zestomonas carbonaria</name>
    <dbReference type="NCBI Taxonomy" id="2762745"/>
    <lineage>
        <taxon>Bacteria</taxon>
        <taxon>Pseudomonadati</taxon>
        <taxon>Pseudomonadota</taxon>
        <taxon>Gammaproteobacteria</taxon>
        <taxon>Pseudomonadales</taxon>
        <taxon>Pseudomonadaceae</taxon>
        <taxon>Zestomonas</taxon>
    </lineage>
</organism>
<keyword evidence="3" id="KW-1185">Reference proteome</keyword>
<feature type="signal peptide" evidence="1">
    <location>
        <begin position="1"/>
        <end position="33"/>
    </location>
</feature>
<reference evidence="2 3" key="1">
    <citation type="submission" date="2020-08" db="EMBL/GenBank/DDBJ databases">
        <authorList>
            <person name="Criscuolo A."/>
        </authorList>
    </citation>
    <scope>NUCLEOTIDE SEQUENCE [LARGE SCALE GENOMIC DNA]</scope>
    <source>
        <strain evidence="2">CIP111764</strain>
    </source>
</reference>
<keyword evidence="1" id="KW-0732">Signal</keyword>
<dbReference type="Proteomes" id="UP000583387">
    <property type="component" value="Unassembled WGS sequence"/>
</dbReference>
<evidence type="ECO:0000313" key="3">
    <source>
        <dbReference type="Proteomes" id="UP000583387"/>
    </source>
</evidence>
<sequence length="204" mass="22080">MGESRRQRQTGACRAASCTVFWPLSFSVKPFFAAMELGAPAATTESCCRSAPCARSPATPKHRQQAGSYKSERVARTRVLAMPPLRQAFSRPWAAPTNTASMPTCRSAPRARFAAMGRSYDTTPTPTCRSAPCARFVAMVVYWVPAFAGMTARPTPVIPANAGIQRRGRRAHRSEAAPIRTSRLFIQPSSAFPGFSPLQAMLAA</sequence>
<dbReference type="AlphaFoldDB" id="A0A7U7ERF9"/>
<gene>
    <name evidence="2" type="ORF">PSEWESI4_04088</name>
</gene>
<comment type="caution">
    <text evidence="2">The sequence shown here is derived from an EMBL/GenBank/DDBJ whole genome shotgun (WGS) entry which is preliminary data.</text>
</comment>